<dbReference type="AlphaFoldDB" id="A0ABD1DLI3"/>
<dbReference type="InterPro" id="IPR036236">
    <property type="entry name" value="Znf_C2H2_sf"/>
</dbReference>
<comment type="subcellular location">
    <subcellularLocation>
        <location evidence="1">Nucleus</location>
    </subcellularLocation>
</comment>
<keyword evidence="7" id="KW-0804">Transcription</keyword>
<dbReference type="PROSITE" id="PS00028">
    <property type="entry name" value="ZINC_FINGER_C2H2_1"/>
    <property type="match status" value="3"/>
</dbReference>
<keyword evidence="13" id="KW-1185">Reference proteome</keyword>
<evidence type="ECO:0000256" key="4">
    <source>
        <dbReference type="ARBA" id="ARBA00022771"/>
    </source>
</evidence>
<dbReference type="Gene3D" id="3.30.160.60">
    <property type="entry name" value="Classic Zinc Finger"/>
    <property type="match status" value="3"/>
</dbReference>
<keyword evidence="6" id="KW-0805">Transcription regulation</keyword>
<evidence type="ECO:0000259" key="11">
    <source>
        <dbReference type="PROSITE" id="PS50157"/>
    </source>
</evidence>
<proteinExistence type="predicted"/>
<dbReference type="GO" id="GO:0008270">
    <property type="term" value="F:zinc ion binding"/>
    <property type="evidence" value="ECO:0007669"/>
    <property type="project" value="UniProtKB-KW"/>
</dbReference>
<keyword evidence="2" id="KW-0479">Metal-binding</keyword>
<reference evidence="12 13" key="1">
    <citation type="submission" date="2024-05" db="EMBL/GenBank/DDBJ databases">
        <title>Culex pipiens pipiens assembly and annotation.</title>
        <authorList>
            <person name="Alout H."/>
            <person name="Durand T."/>
        </authorList>
    </citation>
    <scope>NUCLEOTIDE SEQUENCE [LARGE SCALE GENOMIC DNA]</scope>
    <source>
        <strain evidence="12">HA-2024</strain>
        <tissue evidence="12">Whole body</tissue>
    </source>
</reference>
<evidence type="ECO:0000256" key="3">
    <source>
        <dbReference type="ARBA" id="ARBA00022737"/>
    </source>
</evidence>
<evidence type="ECO:0000256" key="8">
    <source>
        <dbReference type="ARBA" id="ARBA00023242"/>
    </source>
</evidence>
<keyword evidence="4 9" id="KW-0863">Zinc-finger</keyword>
<keyword evidence="3" id="KW-0677">Repeat</keyword>
<sequence length="506" mass="55356">MMEVSEVPQQQPQQQSQLPLDFSVTMVNIKLNNVNVNVNTNNNSISILNNNNNGASGFGSGGNGRSGGEDQQQHHHRDAMGSLLAAHQQQQQNGGGAAGSGCGNGGGTTAALTSAFKVVLPRGKADGASAPSNGLSPLLINNELLVNHYRRLLHPAAAVPRLPSGATSNSNNNNNNNNGYEDAVDVQKIHRDEIKFGISRLVKNESEDEDNNNVYHVAQGTLGAPLSNGYDSSSLSVRSRSRSRSRSRDRSTRSRSSSIELEVDSPPPPRIVSVSPTTDIIPHIPKNSEAFSVSALLKREDEPKSKSPLSNGSFDCIRPNYSQFYEQSLLNRPLFHPFPFFAMLQQQGHQLNPALSNYHPSTPEDILRLRHFMAQNAAAAANGANSNGGPPVPGHLDFSHPHHPHHLLMRPEVHARRAHNGKRPYACELCNKTFGHEISLSQHRAVHSVEKVFECKQCGKAFKRSSTLSTHLLIHSDTRPYPCGFCGKRFHQKSDMKKHTYIHTDL</sequence>
<gene>
    <name evidence="12" type="ORF">pipiens_002110</name>
</gene>
<evidence type="ECO:0000256" key="9">
    <source>
        <dbReference type="PROSITE-ProRule" id="PRU00042"/>
    </source>
</evidence>
<dbReference type="FunFam" id="3.30.160.60:FF:000446">
    <property type="entry name" value="Zinc finger protein"/>
    <property type="match status" value="1"/>
</dbReference>
<evidence type="ECO:0000256" key="6">
    <source>
        <dbReference type="ARBA" id="ARBA00023015"/>
    </source>
</evidence>
<feature type="region of interest" description="Disordered" evidence="10">
    <location>
        <begin position="56"/>
        <end position="79"/>
    </location>
</feature>
<feature type="region of interest" description="Disordered" evidence="10">
    <location>
        <begin position="222"/>
        <end position="271"/>
    </location>
</feature>
<feature type="domain" description="C2H2-type" evidence="11">
    <location>
        <begin position="453"/>
        <end position="480"/>
    </location>
</feature>
<dbReference type="SUPFAM" id="SSF57667">
    <property type="entry name" value="beta-beta-alpha zinc fingers"/>
    <property type="match status" value="2"/>
</dbReference>
<dbReference type="SMART" id="SM00355">
    <property type="entry name" value="ZnF_C2H2"/>
    <property type="match status" value="3"/>
</dbReference>
<dbReference type="Pfam" id="PF00096">
    <property type="entry name" value="zf-C2H2"/>
    <property type="match status" value="2"/>
</dbReference>
<name>A0ABD1DLI3_CULPP</name>
<dbReference type="FunFam" id="3.30.160.60:FF:000345">
    <property type="entry name" value="Zinc finger protein Gfi-1"/>
    <property type="match status" value="1"/>
</dbReference>
<evidence type="ECO:0000256" key="5">
    <source>
        <dbReference type="ARBA" id="ARBA00022833"/>
    </source>
</evidence>
<keyword evidence="8" id="KW-0539">Nucleus</keyword>
<evidence type="ECO:0000313" key="13">
    <source>
        <dbReference type="Proteomes" id="UP001562425"/>
    </source>
</evidence>
<dbReference type="PANTHER" id="PTHR24399">
    <property type="entry name" value="ZINC FINGER AND BTB DOMAIN-CONTAINING"/>
    <property type="match status" value="1"/>
</dbReference>
<feature type="domain" description="C2H2-type" evidence="11">
    <location>
        <begin position="481"/>
        <end position="506"/>
    </location>
</feature>
<feature type="domain" description="C2H2-type" evidence="11">
    <location>
        <begin position="425"/>
        <end position="452"/>
    </location>
</feature>
<accession>A0ABD1DLI3</accession>
<protein>
    <recommendedName>
        <fullName evidence="11">C2H2-type domain-containing protein</fullName>
    </recommendedName>
</protein>
<feature type="compositionally biased region" description="Gly residues" evidence="10">
    <location>
        <begin position="56"/>
        <end position="66"/>
    </location>
</feature>
<dbReference type="PROSITE" id="PS50157">
    <property type="entry name" value="ZINC_FINGER_C2H2_2"/>
    <property type="match status" value="3"/>
</dbReference>
<dbReference type="GO" id="GO:0005634">
    <property type="term" value="C:nucleus"/>
    <property type="evidence" value="ECO:0007669"/>
    <property type="project" value="UniProtKB-SubCell"/>
</dbReference>
<dbReference type="InterPro" id="IPR013087">
    <property type="entry name" value="Znf_C2H2_type"/>
</dbReference>
<evidence type="ECO:0000256" key="10">
    <source>
        <dbReference type="SAM" id="MobiDB-lite"/>
    </source>
</evidence>
<dbReference type="EMBL" id="JBEHCU010005357">
    <property type="protein sequence ID" value="KAL1400100.1"/>
    <property type="molecule type" value="Genomic_DNA"/>
</dbReference>
<dbReference type="FunFam" id="3.30.160.60:FF:000245">
    <property type="entry name" value="zinc finger protein Gfi-1"/>
    <property type="match status" value="1"/>
</dbReference>
<evidence type="ECO:0000313" key="12">
    <source>
        <dbReference type="EMBL" id="KAL1400100.1"/>
    </source>
</evidence>
<keyword evidence="5" id="KW-0862">Zinc</keyword>
<organism evidence="12 13">
    <name type="scientific">Culex pipiens pipiens</name>
    <name type="common">Northern house mosquito</name>
    <dbReference type="NCBI Taxonomy" id="38569"/>
    <lineage>
        <taxon>Eukaryota</taxon>
        <taxon>Metazoa</taxon>
        <taxon>Ecdysozoa</taxon>
        <taxon>Arthropoda</taxon>
        <taxon>Hexapoda</taxon>
        <taxon>Insecta</taxon>
        <taxon>Pterygota</taxon>
        <taxon>Neoptera</taxon>
        <taxon>Endopterygota</taxon>
        <taxon>Diptera</taxon>
        <taxon>Nematocera</taxon>
        <taxon>Culicoidea</taxon>
        <taxon>Culicidae</taxon>
        <taxon>Culicinae</taxon>
        <taxon>Culicini</taxon>
        <taxon>Culex</taxon>
        <taxon>Culex</taxon>
    </lineage>
</organism>
<comment type="caution">
    <text evidence="12">The sequence shown here is derived from an EMBL/GenBank/DDBJ whole genome shotgun (WGS) entry which is preliminary data.</text>
</comment>
<evidence type="ECO:0000256" key="2">
    <source>
        <dbReference type="ARBA" id="ARBA00022723"/>
    </source>
</evidence>
<dbReference type="Proteomes" id="UP001562425">
    <property type="component" value="Unassembled WGS sequence"/>
</dbReference>
<evidence type="ECO:0000256" key="7">
    <source>
        <dbReference type="ARBA" id="ARBA00023163"/>
    </source>
</evidence>
<dbReference type="PANTHER" id="PTHR24399:SF70">
    <property type="entry name" value="C2H2-TYPE DOMAIN-CONTAINING PROTEIN"/>
    <property type="match status" value="1"/>
</dbReference>
<evidence type="ECO:0000256" key="1">
    <source>
        <dbReference type="ARBA" id="ARBA00004123"/>
    </source>
</evidence>